<reference evidence="1" key="1">
    <citation type="journal article" date="2020" name="Stud. Mycol.">
        <title>101 Dothideomycetes genomes: a test case for predicting lifestyles and emergence of pathogens.</title>
        <authorList>
            <person name="Haridas S."/>
            <person name="Albert R."/>
            <person name="Binder M."/>
            <person name="Bloem J."/>
            <person name="Labutti K."/>
            <person name="Salamov A."/>
            <person name="Andreopoulos B."/>
            <person name="Baker S."/>
            <person name="Barry K."/>
            <person name="Bills G."/>
            <person name="Bluhm B."/>
            <person name="Cannon C."/>
            <person name="Castanera R."/>
            <person name="Culley D."/>
            <person name="Daum C."/>
            <person name="Ezra D."/>
            <person name="Gonzalez J."/>
            <person name="Henrissat B."/>
            <person name="Kuo A."/>
            <person name="Liang C."/>
            <person name="Lipzen A."/>
            <person name="Lutzoni F."/>
            <person name="Magnuson J."/>
            <person name="Mondo S."/>
            <person name="Nolan M."/>
            <person name="Ohm R."/>
            <person name="Pangilinan J."/>
            <person name="Park H.-J."/>
            <person name="Ramirez L."/>
            <person name="Alfaro M."/>
            <person name="Sun H."/>
            <person name="Tritt A."/>
            <person name="Yoshinaga Y."/>
            <person name="Zwiers L.-H."/>
            <person name="Turgeon B."/>
            <person name="Goodwin S."/>
            <person name="Spatafora J."/>
            <person name="Crous P."/>
            <person name="Grigoriev I."/>
        </authorList>
    </citation>
    <scope>NUCLEOTIDE SEQUENCE</scope>
    <source>
        <strain evidence="1">CBS 125425</strain>
    </source>
</reference>
<dbReference type="AlphaFoldDB" id="A0A9P4UUI0"/>
<dbReference type="EMBL" id="ML996262">
    <property type="protein sequence ID" value="KAF2728922.1"/>
    <property type="molecule type" value="Genomic_DNA"/>
</dbReference>
<proteinExistence type="predicted"/>
<dbReference type="OrthoDB" id="5356769at2759"/>
<keyword evidence="2" id="KW-1185">Reference proteome</keyword>
<accession>A0A9P4UUI0</accession>
<dbReference type="Proteomes" id="UP000799444">
    <property type="component" value="Unassembled WGS sequence"/>
</dbReference>
<name>A0A9P4UUI0_9PLEO</name>
<gene>
    <name evidence="1" type="ORF">EJ04DRAFT_448355</name>
</gene>
<evidence type="ECO:0000313" key="1">
    <source>
        <dbReference type="EMBL" id="KAF2728922.1"/>
    </source>
</evidence>
<organism evidence="1 2">
    <name type="scientific">Polyplosphaeria fusca</name>
    <dbReference type="NCBI Taxonomy" id="682080"/>
    <lineage>
        <taxon>Eukaryota</taxon>
        <taxon>Fungi</taxon>
        <taxon>Dikarya</taxon>
        <taxon>Ascomycota</taxon>
        <taxon>Pezizomycotina</taxon>
        <taxon>Dothideomycetes</taxon>
        <taxon>Pleosporomycetidae</taxon>
        <taxon>Pleosporales</taxon>
        <taxon>Tetraplosphaeriaceae</taxon>
        <taxon>Polyplosphaeria</taxon>
    </lineage>
</organism>
<evidence type="ECO:0000313" key="2">
    <source>
        <dbReference type="Proteomes" id="UP000799444"/>
    </source>
</evidence>
<comment type="caution">
    <text evidence="1">The sequence shown here is derived from an EMBL/GenBank/DDBJ whole genome shotgun (WGS) entry which is preliminary data.</text>
</comment>
<sequence>MTYYHCTTDDLRQEIRRRGYIALSSHDVLAEWLQNDDEDRATEATTVANLSQPASSKVKRLRTAHGEVIAPSALIGEEVVYWTMNTFFPALQLFFKSGRSCTIDGGRLRDASVGLDPHLRFRLTDLTHEENGVVEHTVLPEKFRGPAPGIRIVAAEVAQRISIRVQPVMPTYIGCWTSLRPKAEILREMHQVVGLKLEGMQEMAYIWAKTDPSHHMAERLWGDVEVCGLRADIPRPLVTEPHHDAKSGARVEVVRKKSMIEKCRLPIKRCRRQDSVFGLSSLNLD</sequence>
<protein>
    <submittedName>
        <fullName evidence="1">Uncharacterized protein</fullName>
    </submittedName>
</protein>